<evidence type="ECO:0000256" key="2">
    <source>
        <dbReference type="PROSITE-ProRule" id="PRU10139"/>
    </source>
</evidence>
<evidence type="ECO:0000313" key="4">
    <source>
        <dbReference type="EMBL" id="CAA9238039.1"/>
    </source>
</evidence>
<dbReference type="CDD" id="cd07564">
    <property type="entry name" value="nitrilases_CHs"/>
    <property type="match status" value="1"/>
</dbReference>
<reference evidence="4" key="1">
    <citation type="submission" date="2020-02" db="EMBL/GenBank/DDBJ databases">
        <authorList>
            <person name="Meier V. D."/>
        </authorList>
    </citation>
    <scope>NUCLEOTIDE SEQUENCE</scope>
    <source>
        <strain evidence="4">AVDCRST_MAG95</strain>
    </source>
</reference>
<feature type="domain" description="CN hydrolase" evidence="3">
    <location>
        <begin position="10"/>
        <end position="283"/>
    </location>
</feature>
<dbReference type="EC" id="3.5.5.7" evidence="4"/>
<dbReference type="InterPro" id="IPR003010">
    <property type="entry name" value="C-N_Hydrolase"/>
</dbReference>
<dbReference type="EMBL" id="CADCTJ010000405">
    <property type="protein sequence ID" value="CAA9238039.1"/>
    <property type="molecule type" value="Genomic_DNA"/>
</dbReference>
<name>A0A6J4HZ68_9BACT</name>
<organism evidence="4">
    <name type="scientific">uncultured Adhaeribacter sp</name>
    <dbReference type="NCBI Taxonomy" id="448109"/>
    <lineage>
        <taxon>Bacteria</taxon>
        <taxon>Pseudomonadati</taxon>
        <taxon>Bacteroidota</taxon>
        <taxon>Cytophagia</taxon>
        <taxon>Cytophagales</taxon>
        <taxon>Hymenobacteraceae</taxon>
        <taxon>Adhaeribacter</taxon>
        <taxon>environmental samples</taxon>
    </lineage>
</organism>
<keyword evidence="4" id="KW-0378">Hydrolase</keyword>
<dbReference type="Gene3D" id="3.60.110.10">
    <property type="entry name" value="Carbon-nitrogen hydrolase"/>
    <property type="match status" value="1"/>
</dbReference>
<dbReference type="Pfam" id="PF00795">
    <property type="entry name" value="CN_hydrolase"/>
    <property type="match status" value="1"/>
</dbReference>
<dbReference type="AlphaFoldDB" id="A0A6J4HZ68"/>
<evidence type="ECO:0000259" key="3">
    <source>
        <dbReference type="PROSITE" id="PS50263"/>
    </source>
</evidence>
<dbReference type="PROSITE" id="PS50263">
    <property type="entry name" value="CN_HYDROLASE"/>
    <property type="match status" value="1"/>
</dbReference>
<dbReference type="GO" id="GO:0018762">
    <property type="term" value="F:aliphatic nitrilase activity"/>
    <property type="evidence" value="ECO:0007669"/>
    <property type="project" value="UniProtKB-EC"/>
</dbReference>
<dbReference type="PROSITE" id="PS00920">
    <property type="entry name" value="NITRIL_CHT_1"/>
    <property type="match status" value="1"/>
</dbReference>
<comment type="similarity">
    <text evidence="1">Belongs to the carbon-nitrogen hydrolase superfamily. Nitrilase family.</text>
</comment>
<dbReference type="PANTHER" id="PTHR46044:SF1">
    <property type="entry name" value="CN HYDROLASE DOMAIN-CONTAINING PROTEIN"/>
    <property type="match status" value="1"/>
</dbReference>
<proteinExistence type="inferred from homology"/>
<dbReference type="InterPro" id="IPR000132">
    <property type="entry name" value="Nitrilase/CN_hydratase_CS"/>
</dbReference>
<dbReference type="InterPro" id="IPR044149">
    <property type="entry name" value="Nitrilases_CHs"/>
</dbReference>
<feature type="active site" description="Proton acceptor" evidence="2">
    <location>
        <position position="50"/>
    </location>
</feature>
<accession>A0A6J4HZ68</accession>
<dbReference type="PROSITE" id="PS00921">
    <property type="entry name" value="NITRIL_CHT_2"/>
    <property type="match status" value="1"/>
</dbReference>
<protein>
    <submittedName>
        <fullName evidence="4">Nitrilase</fullName>
        <ecNumber evidence="4">3.5.5.7</ecNumber>
    </submittedName>
</protein>
<evidence type="ECO:0000256" key="1">
    <source>
        <dbReference type="ARBA" id="ARBA00008129"/>
    </source>
</evidence>
<dbReference type="InterPro" id="IPR036526">
    <property type="entry name" value="C-N_Hydrolase_sf"/>
</dbReference>
<dbReference type="PANTHER" id="PTHR46044">
    <property type="entry name" value="NITRILASE"/>
    <property type="match status" value="1"/>
</dbReference>
<dbReference type="SUPFAM" id="SSF56317">
    <property type="entry name" value="Carbon-nitrogen hydrolase"/>
    <property type="match status" value="1"/>
</dbReference>
<sequence length="321" mass="35590">MNNLHSNDRLTIGISQMSPVWLDKEKTLAKIIAEIHQAGAQGCELLVFGEALLPGYPFWLELTDGARFNSEVQKEMYALYLQQAVQVEAGDLNQVQEASAQYKMAIYLGCVERAADRGNHSLYCSLVYINPAGSIASVHRKLVPTYEERLVWSPGDGQGLRVHALGAFTVGGLNCWENWMPLPRAALYAQGENLHVAVWPGSVRNTEDITRHIAKESRSYVISACSLMRREDISPVIPYAAEIIKNAPAILANGGSCLAGPDGSWVLAPVVDKEVLLVATIDQKEVRKERQNFDSSGHYSRPDVFQLQVDRQRQCLVNLKD</sequence>
<gene>
    <name evidence="4" type="ORF">AVDCRST_MAG95-1305</name>
</gene>